<dbReference type="VEuPathDB" id="FungiDB:yc1106_04277"/>
<feature type="compositionally biased region" description="Pro residues" evidence="21">
    <location>
        <begin position="1949"/>
        <end position="1961"/>
    </location>
</feature>
<comment type="similarity">
    <text evidence="3">Belongs to the TAF2 family.</text>
</comment>
<feature type="compositionally biased region" description="Basic and acidic residues" evidence="21">
    <location>
        <begin position="2014"/>
        <end position="2023"/>
    </location>
</feature>
<dbReference type="OrthoDB" id="308861at2759"/>
<evidence type="ECO:0000256" key="9">
    <source>
        <dbReference type="ARBA" id="ARBA00023136"/>
    </source>
</evidence>
<dbReference type="Gene3D" id="2.60.40.1730">
    <property type="entry name" value="tricorn interacting facor f3 domain"/>
    <property type="match status" value="1"/>
</dbReference>
<evidence type="ECO:0000313" key="24">
    <source>
        <dbReference type="EMBL" id="USP77003.1"/>
    </source>
</evidence>
<dbReference type="PRINTS" id="PR00385">
    <property type="entry name" value="P450"/>
</dbReference>
<sequence>MFLTSLLLTPYTILLLPVLFYLLPYLRNWQIRDIPAPFPAAWTNLWLLYQCRRGRRFLAVHEAHKKLGKLVRIQPNHVSIADADAITQVYGHGNGFLKSDYYDAFVSIRRGLFNTRDRAEHTRKRKTVAHTFSAKSVLQFEQYIHHNLQELQNQWDRRADSVKGSWYEMDALHWFNYLAFDVIGDLAFGEPFGMLKKGRDEAEVARGGKITYAPAIEVLNRRGEVSGTVGIFPAIKPYAKYIPDPFFAQGMKAIENLAGIAIARVNARLEKPSDRVDLLARLMEGRDETGNKLGREELTAEALTQLIAGSDTTSNTACALLYHCLQHPEVVKKLQNELDAALPDPDAVPSYAQVKDLPYVDAVIKETMRIHSTSSLGLPRLIPPGPGITILGHHFPQGTVLSVPAYTIHHSTEIWGPDADTFRPERWEKITDRQKAAFIPFSYGPRACVGRNVAEMELALIVSTVFRRYEFELRQGEMETREGFLRKPLALEVVAILSNNAHGRSGHPLNPRRQPTTHRPSPLANAAAKLGAGLPAPPIMAPLELADAMDDASSGDSFTLLKQQLELDFSFAPRRVKGLTTLDIQPDKAQLREITLHCRQLRPTSIRIQGEKAAFSYSNLHQRLTLYPGTGLEQYHFVKQRIARHTSGAEDELIITVPDKVKIREVKPSEAGMTDDAHGTFYAPLKLEIEYVLDDFRDALHFVGVEDGDARFPHAYTRNSSFPGTASCLFPCIDDGETRCIFEVSIRYPRTLGDALAKPLPPNTNSLGDRAEKADSVMLDADDDQADLSEEEKAMEMQVICSGTLTDDILDPADPTRKTASFSCDTPVLPQHIGFVIGPFEHIDLSEYRDTLDDERLGENAIKVHAFCLPGKENEVRNSAMMLARALDTFTERFQSYAFGNSYKLAFVDDLDCDTAHTASFSICSSRLLFPETVWEPLEHTTRVLVHAVASQWIGVDVIAHSMEDYWIIVGGSWFMAELYLKELFGRNDWRFRQKLMVDKVIYMDRKRPSLQQLGDHMQLDPREVEFMELKSLMVLSILHNRLVKQSGKNGVDRCLYRMLFNARQGKYPNGAVTTDDFLDICEKVGHQKLESFFQQWIVGSGCPTFHCVPSFNKKKQVVQLTIKQLQADSSITTIENGLAADDFMREAKEKSRDLRSATGYPTFVGPMTIRIHEADGTPYEHIVDINSNNVKVEIPYNTKYKRLKRNRLNKERMAAAAGLDASGETQEDVTFYMLGDLFTSPQEHEEWRLDDWPPEDEAKQEGEAYEWIRIDADFEWICRTNIEDMPSYMYVSQLQQDKDVVAQAESIQFLANKEGHPLISTFLVKTLMDNRYFHGIRTMAAMVLAQSALKRTQWVGLFHLKKAFRELFCLPNSPMTRSNDFSDRSMYLIQCAIPRAIAKIKGEDGRSPLEAKRFLLDLVRYNDNRGNDYSDDHYIATLMRCLAETLTKTNANSELSHEEWAQEQDFTSKALGELTRHQRLDEWIPTYQNVYTTTALDCAFKLVTSRVTPFKPTEFLQYAQLGNADNVRLKAWECLVRLGMFRKDSVMRFLVHEIRSDPSPYFRKQMLRILGLAIGQVATGDVWAPEKAAETAADTLVVENEASNAERASALARQNLNGALRGLKSDLQGHQTLRSVLEEALKSKTLSTNDMTEILDICDMIFDNQKVNKLPVKLALPRYWTVTHVGKAVLRFKQTNKFRTTPKRPLVAPAPVSAAAPAPALPTAPPLPLREPVPPTAKPPGQPKLSLKIGGLLKNKSASSPPTAVDAPTAKARSQSIVFSPTIHHSPSPISHSTKPSPAPQPQPQAQSQLSQPAATSAPTSAQPDSRASTPEIPLMQQPIKKAATPAATPKAGTPAPVSATASTAGSVPAPKPVNKTPVPPPKAPASGSTSTSFQGKPAVTTVKIPKSVATPPAISSPVPLPAPKLKIKTKTANGATVTSRPSSAAPSPRPSVAPSPRPSVAPSARPAASGAVARPVIKQKRSKIVKLRLAPRLLARFAGDNKKRKLIVGNGDDERPVKRQSLETGSHLNGNGAGKSGLVSVERGGAEKPRLVVKMKVGKGKLPVNRK</sequence>
<evidence type="ECO:0000256" key="15">
    <source>
        <dbReference type="ARBA" id="ARBA00066552"/>
    </source>
</evidence>
<dbReference type="InterPro" id="IPR057991">
    <property type="entry name" value="TPR_TAF2_C"/>
</dbReference>
<dbReference type="Pfam" id="PF25577">
    <property type="entry name" value="TPR_TAF2_C"/>
    <property type="match status" value="1"/>
</dbReference>
<keyword evidence="8" id="KW-0805">Transcription regulation</keyword>
<dbReference type="InterPro" id="IPR027268">
    <property type="entry name" value="Peptidase_M4/M1_CTD_sf"/>
</dbReference>
<dbReference type="EMBL" id="CP089276">
    <property type="protein sequence ID" value="USP77003.1"/>
    <property type="molecule type" value="Genomic_DNA"/>
</dbReference>
<dbReference type="PANTHER" id="PTHR15137:SF9">
    <property type="entry name" value="TRANSCRIPTION INITIATION FACTOR TFIID SUBUNIT 2"/>
    <property type="match status" value="1"/>
</dbReference>
<keyword evidence="9" id="KW-0472">Membrane</keyword>
<feature type="domain" description="Transcription initiation factor TFIID subunit 2 TPR repeats" evidence="23">
    <location>
        <begin position="1289"/>
        <end position="1571"/>
    </location>
</feature>
<evidence type="ECO:0000313" key="25">
    <source>
        <dbReference type="Proteomes" id="UP001056012"/>
    </source>
</evidence>
<keyword evidence="6" id="KW-0560">Oxidoreductase</keyword>
<proteinExistence type="inferred from homology"/>
<dbReference type="GO" id="GO:0020037">
    <property type="term" value="F:heme binding"/>
    <property type="evidence" value="ECO:0007669"/>
    <property type="project" value="InterPro"/>
</dbReference>
<evidence type="ECO:0000256" key="16">
    <source>
        <dbReference type="ARBA" id="ARBA00072826"/>
    </source>
</evidence>
<evidence type="ECO:0000256" key="3">
    <source>
        <dbReference type="ARBA" id="ARBA00010937"/>
    </source>
</evidence>
<dbReference type="GO" id="GO:0003682">
    <property type="term" value="F:chromatin binding"/>
    <property type="evidence" value="ECO:0007669"/>
    <property type="project" value="TreeGrafter"/>
</dbReference>
<feature type="compositionally biased region" description="Pro residues" evidence="21">
    <location>
        <begin position="1720"/>
        <end position="1743"/>
    </location>
</feature>
<accession>A0A9Q9DR23</accession>
<dbReference type="FunFam" id="1.10.390.10:FF:000011">
    <property type="entry name" value="Transcription initiation factor TFIID subunit"/>
    <property type="match status" value="1"/>
</dbReference>
<dbReference type="GO" id="GO:0005506">
    <property type="term" value="F:iron ion binding"/>
    <property type="evidence" value="ECO:0007669"/>
    <property type="project" value="InterPro"/>
</dbReference>
<feature type="region of interest" description="Disordered" evidence="21">
    <location>
        <begin position="2008"/>
        <end position="2047"/>
    </location>
</feature>
<feature type="region of interest" description="Disordered" evidence="21">
    <location>
        <begin position="1710"/>
        <end position="1983"/>
    </location>
</feature>
<dbReference type="Pfam" id="PF00067">
    <property type="entry name" value="p450"/>
    <property type="match status" value="1"/>
</dbReference>
<dbReference type="InterPro" id="IPR002401">
    <property type="entry name" value="Cyt_P450_E_grp-I"/>
</dbReference>
<dbReference type="PANTHER" id="PTHR15137">
    <property type="entry name" value="TRANSCRIPTION INITIATION FACTOR TFIID"/>
    <property type="match status" value="1"/>
</dbReference>
<dbReference type="CDD" id="cd09839">
    <property type="entry name" value="M1_like_TAF2"/>
    <property type="match status" value="1"/>
</dbReference>
<dbReference type="FunFam" id="1.10.630.10:FF:000053">
    <property type="entry name" value="Cytochrome P450 benzoate 4-monooxygenase"/>
    <property type="match status" value="1"/>
</dbReference>
<protein>
    <recommendedName>
        <fullName evidence="16">Benzoate 4-monooxygenase bphA</fullName>
        <ecNumber evidence="15">1.14.14.92</ecNumber>
    </recommendedName>
    <alternativeName>
        <fullName evidence="18">Benzoate-para-hydroxylase A</fullName>
    </alternativeName>
    <alternativeName>
        <fullName evidence="19">Cytochrome P450 monooxygenase cyp53A1</fullName>
    </alternativeName>
    <alternativeName>
        <fullName evidence="17">TBP-associated factor 2</fullName>
    </alternativeName>
    <alternativeName>
        <fullName evidence="4">Transcription initiation factor TFIID subunit 2</fullName>
    </alternativeName>
</protein>
<keyword evidence="11" id="KW-0325">Glycoprotein</keyword>
<feature type="binding site" description="axial binding residue" evidence="20">
    <location>
        <position position="448"/>
    </location>
    <ligand>
        <name>heme</name>
        <dbReference type="ChEBI" id="CHEBI:30413"/>
    </ligand>
    <ligandPart>
        <name>Fe</name>
        <dbReference type="ChEBI" id="CHEBI:18248"/>
    </ligandPart>
</feature>
<feature type="compositionally biased region" description="Low complexity" evidence="21">
    <location>
        <begin position="1842"/>
        <end position="1878"/>
    </location>
</feature>
<evidence type="ECO:0000256" key="7">
    <source>
        <dbReference type="ARBA" id="ARBA00023004"/>
    </source>
</evidence>
<feature type="domain" description="Transcription initiation factor TFIID subunit 2 Ig-like" evidence="22">
    <location>
        <begin position="1101"/>
        <end position="1284"/>
    </location>
</feature>
<dbReference type="PRINTS" id="PR00463">
    <property type="entry name" value="EP450I"/>
</dbReference>
<evidence type="ECO:0000256" key="2">
    <source>
        <dbReference type="ARBA" id="ARBA00004370"/>
    </source>
</evidence>
<evidence type="ECO:0000256" key="4">
    <source>
        <dbReference type="ARBA" id="ARBA00017363"/>
    </source>
</evidence>
<dbReference type="Gene3D" id="1.10.390.10">
    <property type="entry name" value="Neutral Protease Domain 2"/>
    <property type="match status" value="1"/>
</dbReference>
<evidence type="ECO:0000256" key="6">
    <source>
        <dbReference type="ARBA" id="ARBA00023002"/>
    </source>
</evidence>
<dbReference type="InterPro" id="IPR036396">
    <property type="entry name" value="Cyt_P450_sf"/>
</dbReference>
<organism evidence="24 25">
    <name type="scientific">Curvularia clavata</name>
    <dbReference type="NCBI Taxonomy" id="95742"/>
    <lineage>
        <taxon>Eukaryota</taxon>
        <taxon>Fungi</taxon>
        <taxon>Dikarya</taxon>
        <taxon>Ascomycota</taxon>
        <taxon>Pezizomycotina</taxon>
        <taxon>Dothideomycetes</taxon>
        <taxon>Pleosporomycetidae</taxon>
        <taxon>Pleosporales</taxon>
        <taxon>Pleosporineae</taxon>
        <taxon>Pleosporaceae</taxon>
        <taxon>Curvularia</taxon>
    </lineage>
</organism>
<keyword evidence="5 20" id="KW-0479">Metal-binding</keyword>
<evidence type="ECO:0000256" key="19">
    <source>
        <dbReference type="ARBA" id="ARBA00082391"/>
    </source>
</evidence>
<evidence type="ECO:0000259" key="22">
    <source>
        <dbReference type="Pfam" id="PF25316"/>
    </source>
</evidence>
<feature type="compositionally biased region" description="Low complexity" evidence="21">
    <location>
        <begin position="1805"/>
        <end position="1825"/>
    </location>
</feature>
<name>A0A9Q9DR23_CURCL</name>
<gene>
    <name evidence="24" type="ORF">yc1106_04277</name>
</gene>
<dbReference type="GO" id="GO:0000976">
    <property type="term" value="F:transcription cis-regulatory region binding"/>
    <property type="evidence" value="ECO:0007669"/>
    <property type="project" value="TreeGrafter"/>
</dbReference>
<dbReference type="Gene3D" id="1.10.630.10">
    <property type="entry name" value="Cytochrome P450"/>
    <property type="match status" value="1"/>
</dbReference>
<evidence type="ECO:0000256" key="21">
    <source>
        <dbReference type="SAM" id="MobiDB-lite"/>
    </source>
</evidence>
<dbReference type="InterPro" id="IPR057345">
    <property type="entry name" value="Ig-like_TAF2"/>
</dbReference>
<dbReference type="SUPFAM" id="SSF48264">
    <property type="entry name" value="Cytochrome P450"/>
    <property type="match status" value="1"/>
</dbReference>
<dbReference type="GO" id="GO:0016020">
    <property type="term" value="C:membrane"/>
    <property type="evidence" value="ECO:0007669"/>
    <property type="project" value="UniProtKB-SubCell"/>
</dbReference>
<evidence type="ECO:0000256" key="17">
    <source>
        <dbReference type="ARBA" id="ARBA00076306"/>
    </source>
</evidence>
<keyword evidence="20" id="KW-0349">Heme</keyword>
<dbReference type="SUPFAM" id="SSF55486">
    <property type="entry name" value="Metalloproteases ('zincins'), catalytic domain"/>
    <property type="match status" value="1"/>
</dbReference>
<comment type="cofactor">
    <cofactor evidence="20">
        <name>heme</name>
        <dbReference type="ChEBI" id="CHEBI:30413"/>
    </cofactor>
</comment>
<evidence type="ECO:0000256" key="8">
    <source>
        <dbReference type="ARBA" id="ARBA00023015"/>
    </source>
</evidence>
<feature type="compositionally biased region" description="Low complexity" evidence="21">
    <location>
        <begin position="1710"/>
        <end position="1719"/>
    </location>
</feature>
<keyword evidence="10" id="KW-0804">Transcription</keyword>
<dbReference type="CDD" id="cd11061">
    <property type="entry name" value="CYP67-like"/>
    <property type="match status" value="1"/>
</dbReference>
<evidence type="ECO:0000256" key="12">
    <source>
        <dbReference type="ARBA" id="ARBA00023242"/>
    </source>
</evidence>
<feature type="compositionally biased region" description="Low complexity" evidence="21">
    <location>
        <begin position="1962"/>
        <end position="1978"/>
    </location>
</feature>
<dbReference type="GO" id="GO:0005669">
    <property type="term" value="C:transcription factor TFIID complex"/>
    <property type="evidence" value="ECO:0007669"/>
    <property type="project" value="InterPro"/>
</dbReference>
<dbReference type="InterPro" id="IPR017972">
    <property type="entry name" value="Cyt_P450_CS"/>
</dbReference>
<dbReference type="InterPro" id="IPR037813">
    <property type="entry name" value="TAF2"/>
</dbReference>
<evidence type="ECO:0000256" key="13">
    <source>
        <dbReference type="ARBA" id="ARBA00025346"/>
    </source>
</evidence>
<dbReference type="InterPro" id="IPR042097">
    <property type="entry name" value="Aminopeptidase_N-like_N_sf"/>
</dbReference>
<comment type="catalytic activity">
    <reaction evidence="14">
        <text>benzoate + reduced [NADPH--hemoprotein reductase] + O2 = 4-hydroxybenzoate + oxidized [NADPH--hemoprotein reductase] + H2O + H(+)</text>
        <dbReference type="Rhea" id="RHEA:18033"/>
        <dbReference type="Rhea" id="RHEA-COMP:11964"/>
        <dbReference type="Rhea" id="RHEA-COMP:11965"/>
        <dbReference type="ChEBI" id="CHEBI:15377"/>
        <dbReference type="ChEBI" id="CHEBI:15378"/>
        <dbReference type="ChEBI" id="CHEBI:15379"/>
        <dbReference type="ChEBI" id="CHEBI:16150"/>
        <dbReference type="ChEBI" id="CHEBI:17879"/>
        <dbReference type="ChEBI" id="CHEBI:57618"/>
        <dbReference type="ChEBI" id="CHEBI:58210"/>
        <dbReference type="EC" id="1.14.14.92"/>
    </reaction>
</comment>
<feature type="region of interest" description="Disordered" evidence="21">
    <location>
        <begin position="502"/>
        <end position="522"/>
    </location>
</feature>
<evidence type="ECO:0000256" key="18">
    <source>
        <dbReference type="ARBA" id="ARBA00081895"/>
    </source>
</evidence>
<dbReference type="Pfam" id="PF25316">
    <property type="entry name" value="TAF2_3rd"/>
    <property type="match status" value="1"/>
</dbReference>
<dbReference type="EC" id="1.14.14.92" evidence="15"/>
<reference evidence="24" key="1">
    <citation type="submission" date="2021-12" db="EMBL/GenBank/DDBJ databases">
        <title>Curvularia clavata genome.</title>
        <authorList>
            <person name="Cao Y."/>
        </authorList>
    </citation>
    <scope>NUCLEOTIDE SEQUENCE</scope>
    <source>
        <strain evidence="24">Yc1106</strain>
    </source>
</reference>
<keyword evidence="25" id="KW-1185">Reference proteome</keyword>
<comment type="function">
    <text evidence="13">Functions as a component of the DNA-binding general transcription factor complex TFIID. Binding of TFIID to a promoter (with or without TATA element) is the initial step in pre-initiation complex (PIC) formation. TFIID plays a key role in the regulation of gene expression by RNA polymerase II through different activities such as transcription activator interaction, core promoter recognition and selectivity, TFIIA and TFIIB interaction, chromatin modification (histone acetylation by TAF1), facilitation of DNA opening and initiation of transcription.</text>
</comment>
<dbReference type="PROSITE" id="PS00086">
    <property type="entry name" value="CYTOCHROME_P450"/>
    <property type="match status" value="1"/>
</dbReference>
<keyword evidence="7 20" id="KW-0408">Iron</keyword>
<dbReference type="GO" id="GO:0006367">
    <property type="term" value="P:transcription initiation at RNA polymerase II promoter"/>
    <property type="evidence" value="ECO:0007669"/>
    <property type="project" value="TreeGrafter"/>
</dbReference>
<evidence type="ECO:0000256" key="11">
    <source>
        <dbReference type="ARBA" id="ARBA00023180"/>
    </source>
</evidence>
<dbReference type="GO" id="GO:0016251">
    <property type="term" value="F:RNA polymerase II general transcription initiation factor activity"/>
    <property type="evidence" value="ECO:0007669"/>
    <property type="project" value="TreeGrafter"/>
</dbReference>
<evidence type="ECO:0000256" key="1">
    <source>
        <dbReference type="ARBA" id="ARBA00004123"/>
    </source>
</evidence>
<keyword evidence="12" id="KW-0539">Nucleus</keyword>
<evidence type="ECO:0000256" key="10">
    <source>
        <dbReference type="ARBA" id="ARBA00023163"/>
    </source>
</evidence>
<dbReference type="Proteomes" id="UP001056012">
    <property type="component" value="Chromosome 3"/>
</dbReference>
<dbReference type="InterPro" id="IPR001128">
    <property type="entry name" value="Cyt_P450"/>
</dbReference>
<comment type="subcellular location">
    <subcellularLocation>
        <location evidence="2">Membrane</location>
    </subcellularLocation>
    <subcellularLocation>
        <location evidence="1">Nucleus</location>
    </subcellularLocation>
</comment>
<evidence type="ECO:0000256" key="5">
    <source>
        <dbReference type="ARBA" id="ARBA00022723"/>
    </source>
</evidence>
<evidence type="ECO:0000256" key="20">
    <source>
        <dbReference type="PIRSR" id="PIRSR602401-1"/>
    </source>
</evidence>
<feature type="compositionally biased region" description="Low complexity" evidence="21">
    <location>
        <begin position="1781"/>
        <end position="1797"/>
    </location>
</feature>
<dbReference type="GO" id="GO:0018664">
    <property type="term" value="F:benzoate 4-monooxygenase activity"/>
    <property type="evidence" value="ECO:0007669"/>
    <property type="project" value="UniProtKB-EC"/>
</dbReference>
<evidence type="ECO:0000259" key="23">
    <source>
        <dbReference type="Pfam" id="PF25577"/>
    </source>
</evidence>
<evidence type="ECO:0000256" key="14">
    <source>
        <dbReference type="ARBA" id="ARBA00050706"/>
    </source>
</evidence>
<dbReference type="SUPFAM" id="SSF63737">
    <property type="entry name" value="Leukotriene A4 hydrolase N-terminal domain"/>
    <property type="match status" value="1"/>
</dbReference>